<dbReference type="GO" id="GO:0015036">
    <property type="term" value="F:disulfide oxidoreductase activity"/>
    <property type="evidence" value="ECO:0007669"/>
    <property type="project" value="UniProtKB-ARBA"/>
</dbReference>
<reference evidence="8" key="1">
    <citation type="submission" date="2017-09" db="EMBL/GenBank/DDBJ databases">
        <authorList>
            <person name="Feng G."/>
            <person name="Zhu H."/>
        </authorList>
    </citation>
    <scope>NUCLEOTIDE SEQUENCE [LARGE SCALE GENOMIC DNA]</scope>
    <source>
        <strain evidence="8">1PNM-20</strain>
    </source>
</reference>
<dbReference type="InterPro" id="IPR013740">
    <property type="entry name" value="Redoxin"/>
</dbReference>
<evidence type="ECO:0000256" key="1">
    <source>
        <dbReference type="ARBA" id="ARBA00004196"/>
    </source>
</evidence>
<dbReference type="Pfam" id="PF08534">
    <property type="entry name" value="Redoxin"/>
    <property type="match status" value="1"/>
</dbReference>
<dbReference type="InterPro" id="IPR017937">
    <property type="entry name" value="Thioredoxin_CS"/>
</dbReference>
<keyword evidence="8" id="KW-1185">Reference proteome</keyword>
<dbReference type="GO" id="GO:0030313">
    <property type="term" value="C:cell envelope"/>
    <property type="evidence" value="ECO:0007669"/>
    <property type="project" value="UniProtKB-SubCell"/>
</dbReference>
<dbReference type="InterPro" id="IPR013766">
    <property type="entry name" value="Thioredoxin_domain"/>
</dbReference>
<dbReference type="PANTHER" id="PTHR42852">
    <property type="entry name" value="THIOL:DISULFIDE INTERCHANGE PROTEIN DSBE"/>
    <property type="match status" value="1"/>
</dbReference>
<evidence type="ECO:0000313" key="7">
    <source>
        <dbReference type="EMBL" id="PAX07921.1"/>
    </source>
</evidence>
<keyword evidence="3" id="KW-1015">Disulfide bond</keyword>
<dbReference type="CDD" id="cd02966">
    <property type="entry name" value="TlpA_like_family"/>
    <property type="match status" value="1"/>
</dbReference>
<evidence type="ECO:0000313" key="8">
    <source>
        <dbReference type="Proteomes" id="UP000218151"/>
    </source>
</evidence>
<dbReference type="GO" id="GO:0017004">
    <property type="term" value="P:cytochrome complex assembly"/>
    <property type="evidence" value="ECO:0007669"/>
    <property type="project" value="UniProtKB-KW"/>
</dbReference>
<dbReference type="EMBL" id="NSLI01000003">
    <property type="protein sequence ID" value="PAX07921.1"/>
    <property type="molecule type" value="Genomic_DNA"/>
</dbReference>
<gene>
    <name evidence="7" type="ORF">CKY28_09950</name>
</gene>
<evidence type="ECO:0000256" key="2">
    <source>
        <dbReference type="ARBA" id="ARBA00022748"/>
    </source>
</evidence>
<dbReference type="PANTHER" id="PTHR42852:SF6">
    <property type="entry name" value="THIOL:DISULFIDE INTERCHANGE PROTEIN DSBE"/>
    <property type="match status" value="1"/>
</dbReference>
<feature type="region of interest" description="Disordered" evidence="5">
    <location>
        <begin position="26"/>
        <end position="56"/>
    </location>
</feature>
<dbReference type="InterPro" id="IPR036249">
    <property type="entry name" value="Thioredoxin-like_sf"/>
</dbReference>
<proteinExistence type="predicted"/>
<protein>
    <submittedName>
        <fullName evidence="7">Redoxin family protein</fullName>
    </submittedName>
</protein>
<feature type="compositionally biased region" description="Low complexity" evidence="5">
    <location>
        <begin position="32"/>
        <end position="51"/>
    </location>
</feature>
<dbReference type="InterPro" id="IPR050553">
    <property type="entry name" value="Thioredoxin_ResA/DsbE_sf"/>
</dbReference>
<dbReference type="Proteomes" id="UP000218151">
    <property type="component" value="Unassembled WGS sequence"/>
</dbReference>
<dbReference type="PROSITE" id="PS51352">
    <property type="entry name" value="THIOREDOXIN_2"/>
    <property type="match status" value="1"/>
</dbReference>
<keyword evidence="2" id="KW-0201">Cytochrome c-type biogenesis</keyword>
<dbReference type="AlphaFoldDB" id="A0A2A2SFY0"/>
<organism evidence="7 8">
    <name type="scientific">Sphingomonas lenta</name>
    <dbReference type="NCBI Taxonomy" id="1141887"/>
    <lineage>
        <taxon>Bacteria</taxon>
        <taxon>Pseudomonadati</taxon>
        <taxon>Pseudomonadota</taxon>
        <taxon>Alphaproteobacteria</taxon>
        <taxon>Sphingomonadales</taxon>
        <taxon>Sphingomonadaceae</taxon>
        <taxon>Sphingomonas</taxon>
    </lineage>
</organism>
<dbReference type="OrthoDB" id="9799347at2"/>
<evidence type="ECO:0000256" key="4">
    <source>
        <dbReference type="ARBA" id="ARBA00023284"/>
    </source>
</evidence>
<dbReference type="Gene3D" id="3.40.30.10">
    <property type="entry name" value="Glutaredoxin"/>
    <property type="match status" value="1"/>
</dbReference>
<keyword evidence="4" id="KW-0676">Redox-active center</keyword>
<dbReference type="RefSeq" id="WP_095998164.1">
    <property type="nucleotide sequence ID" value="NZ_NSLI01000003.1"/>
</dbReference>
<accession>A0A2A2SFY0</accession>
<feature type="domain" description="Thioredoxin" evidence="6">
    <location>
        <begin position="56"/>
        <end position="195"/>
    </location>
</feature>
<comment type="caution">
    <text evidence="7">The sequence shown here is derived from an EMBL/GenBank/DDBJ whole genome shotgun (WGS) entry which is preliminary data.</text>
</comment>
<comment type="subcellular location">
    <subcellularLocation>
        <location evidence="1">Cell envelope</location>
    </subcellularLocation>
</comment>
<dbReference type="PROSITE" id="PS51257">
    <property type="entry name" value="PROKAR_LIPOPROTEIN"/>
    <property type="match status" value="1"/>
</dbReference>
<evidence type="ECO:0000259" key="6">
    <source>
        <dbReference type="PROSITE" id="PS51352"/>
    </source>
</evidence>
<dbReference type="PROSITE" id="PS00194">
    <property type="entry name" value="THIOREDOXIN_1"/>
    <property type="match status" value="1"/>
</dbReference>
<name>A0A2A2SFY0_9SPHN</name>
<sequence length="195" mass="20403">MSSRPGVVLLLGSALVAAGCDKETQAPAQANSVASDEVASAPAPASAPKSGAFDRSRKGEAAPDVAFTAPDGKPVRLADFRGKPLLVNLWATWCAPCVAEMPTLDAAAGALGDRVRVLTVSQDLDGAAKVRPFFASRGFRHLQPYLDPEVGLSTAYGVNLPATILYDAQGREVWRRLGAYEWNSPEAARAIAEAA</sequence>
<evidence type="ECO:0000256" key="5">
    <source>
        <dbReference type="SAM" id="MobiDB-lite"/>
    </source>
</evidence>
<evidence type="ECO:0000256" key="3">
    <source>
        <dbReference type="ARBA" id="ARBA00023157"/>
    </source>
</evidence>
<dbReference type="SUPFAM" id="SSF52833">
    <property type="entry name" value="Thioredoxin-like"/>
    <property type="match status" value="1"/>
</dbReference>